<keyword evidence="3" id="KW-1185">Reference proteome</keyword>
<name>A0A9K3GJ86_9EUKA</name>
<evidence type="ECO:0000313" key="2">
    <source>
        <dbReference type="EMBL" id="GIQ84221.1"/>
    </source>
</evidence>
<gene>
    <name evidence="2" type="ORF">KIPB_005673</name>
</gene>
<evidence type="ECO:0000313" key="3">
    <source>
        <dbReference type="Proteomes" id="UP000265618"/>
    </source>
</evidence>
<feature type="compositionally biased region" description="Acidic residues" evidence="1">
    <location>
        <begin position="139"/>
        <end position="152"/>
    </location>
</feature>
<comment type="caution">
    <text evidence="2">The sequence shown here is derived from an EMBL/GenBank/DDBJ whole genome shotgun (WGS) entry which is preliminary data.</text>
</comment>
<dbReference type="EMBL" id="BDIP01001355">
    <property type="protein sequence ID" value="GIQ84221.1"/>
    <property type="molecule type" value="Genomic_DNA"/>
</dbReference>
<protein>
    <submittedName>
        <fullName evidence="2">Uncharacterized protein</fullName>
    </submittedName>
</protein>
<sequence length="152" mass="15648">MTRDGPTPTTTHSALIAAALHMGRGKRKEGGAADATPAPVKDQMPSDQDWLGNLVLGMEGDEADIDVVLAIEGEQGGVLDGLDTDDTEDEGASFVPHDSASVTRVTHSPKPDRGPSLFDGVMGEGSPLASAPDGQGGDDLMDMLDDAGADFF</sequence>
<proteinExistence type="predicted"/>
<organism evidence="2 3">
    <name type="scientific">Kipferlia bialata</name>
    <dbReference type="NCBI Taxonomy" id="797122"/>
    <lineage>
        <taxon>Eukaryota</taxon>
        <taxon>Metamonada</taxon>
        <taxon>Carpediemonas-like organisms</taxon>
        <taxon>Kipferlia</taxon>
    </lineage>
</organism>
<dbReference type="Proteomes" id="UP000265618">
    <property type="component" value="Unassembled WGS sequence"/>
</dbReference>
<feature type="compositionally biased region" description="Acidic residues" evidence="1">
    <location>
        <begin position="82"/>
        <end position="91"/>
    </location>
</feature>
<feature type="region of interest" description="Disordered" evidence="1">
    <location>
        <begin position="21"/>
        <end position="47"/>
    </location>
</feature>
<feature type="region of interest" description="Disordered" evidence="1">
    <location>
        <begin position="76"/>
        <end position="152"/>
    </location>
</feature>
<dbReference type="AlphaFoldDB" id="A0A9K3GJ86"/>
<accession>A0A9K3GJ86</accession>
<reference evidence="2 3" key="1">
    <citation type="journal article" date="2018" name="PLoS ONE">
        <title>The draft genome of Kipferlia bialata reveals reductive genome evolution in fornicate parasites.</title>
        <authorList>
            <person name="Tanifuji G."/>
            <person name="Takabayashi S."/>
            <person name="Kume K."/>
            <person name="Takagi M."/>
            <person name="Nakayama T."/>
            <person name="Kamikawa R."/>
            <person name="Inagaki Y."/>
            <person name="Hashimoto T."/>
        </authorList>
    </citation>
    <scope>NUCLEOTIDE SEQUENCE [LARGE SCALE GENOMIC DNA]</scope>
    <source>
        <strain evidence="2">NY0173</strain>
    </source>
</reference>
<evidence type="ECO:0000256" key="1">
    <source>
        <dbReference type="SAM" id="MobiDB-lite"/>
    </source>
</evidence>